<name>A0A080NSS7_DELAC</name>
<proteinExistence type="predicted"/>
<sequence length="119" mass="12169">MPLRLPSTLAACARWVLGLWLCVALASAFAPLARASGWERLCSAAGESVWVPSPAGQDNALAGSHGIDCPLCLPPLAPPPARCSAAPAPLMADAQPRAHPASVHSVAMPALPQARAPPR</sequence>
<protein>
    <submittedName>
        <fullName evidence="1">Uncharacterized protein</fullName>
    </submittedName>
</protein>
<accession>A0A080NSS7</accession>
<gene>
    <name evidence="1" type="ORF">I6G66_22710</name>
</gene>
<organism evidence="1 2">
    <name type="scientific">Delftia acidovorans</name>
    <name type="common">Pseudomonas acidovorans</name>
    <name type="synonym">Comamonas acidovorans</name>
    <dbReference type="NCBI Taxonomy" id="80866"/>
    <lineage>
        <taxon>Bacteria</taxon>
        <taxon>Pseudomonadati</taxon>
        <taxon>Pseudomonadota</taxon>
        <taxon>Betaproteobacteria</taxon>
        <taxon>Burkholderiales</taxon>
        <taxon>Comamonadaceae</taxon>
        <taxon>Delftia</taxon>
    </lineage>
</organism>
<dbReference type="EMBL" id="CP065668">
    <property type="protein sequence ID" value="QPS07080.1"/>
    <property type="molecule type" value="Genomic_DNA"/>
</dbReference>
<dbReference type="Proteomes" id="UP000594778">
    <property type="component" value="Chromosome"/>
</dbReference>
<evidence type="ECO:0000313" key="1">
    <source>
        <dbReference type="EMBL" id="QPS07080.1"/>
    </source>
</evidence>
<evidence type="ECO:0000313" key="2">
    <source>
        <dbReference type="Proteomes" id="UP000594778"/>
    </source>
</evidence>
<reference evidence="1 2" key="1">
    <citation type="submission" date="2020-12" db="EMBL/GenBank/DDBJ databases">
        <title>FDA dAtabase for Regulatory Grade micrObial Sequences (FDA-ARGOS): Supporting development and validation of Infectious Disease Dx tests.</title>
        <authorList>
            <person name="Sproer C."/>
            <person name="Gronow S."/>
            <person name="Severitt S."/>
            <person name="Schroder I."/>
            <person name="Tallon L."/>
            <person name="Sadzewicz L."/>
            <person name="Zhao X."/>
            <person name="Boylan J."/>
            <person name="Ott S."/>
            <person name="Bowen H."/>
            <person name="Vavikolanu K."/>
            <person name="Mehta A."/>
            <person name="Aluvathingal J."/>
            <person name="Nadendla S."/>
            <person name="Lowell S."/>
            <person name="Myers T."/>
            <person name="Yan Y."/>
            <person name="Sichtig H."/>
        </authorList>
    </citation>
    <scope>NUCLEOTIDE SEQUENCE [LARGE SCALE GENOMIC DNA]</scope>
    <source>
        <strain evidence="1 2">FDAARGOS_909</strain>
    </source>
</reference>
<dbReference type="RefSeq" id="WP_013800287.1">
    <property type="nucleotide sequence ID" value="NZ_CANENH010000006.1"/>
</dbReference>
<dbReference type="AlphaFoldDB" id="A0A080NSS7"/>